<evidence type="ECO:0000313" key="2">
    <source>
        <dbReference type="Proteomes" id="UP000823388"/>
    </source>
</evidence>
<gene>
    <name evidence="1" type="ORF">PVAP13_1KG493590</name>
</gene>
<dbReference type="Proteomes" id="UP000823388">
    <property type="component" value="Chromosome 1K"/>
</dbReference>
<name>A0A8T0XSU6_PANVG</name>
<organism evidence="1 2">
    <name type="scientific">Panicum virgatum</name>
    <name type="common">Blackwell switchgrass</name>
    <dbReference type="NCBI Taxonomy" id="38727"/>
    <lineage>
        <taxon>Eukaryota</taxon>
        <taxon>Viridiplantae</taxon>
        <taxon>Streptophyta</taxon>
        <taxon>Embryophyta</taxon>
        <taxon>Tracheophyta</taxon>
        <taxon>Spermatophyta</taxon>
        <taxon>Magnoliopsida</taxon>
        <taxon>Liliopsida</taxon>
        <taxon>Poales</taxon>
        <taxon>Poaceae</taxon>
        <taxon>PACMAD clade</taxon>
        <taxon>Panicoideae</taxon>
        <taxon>Panicodae</taxon>
        <taxon>Paniceae</taxon>
        <taxon>Panicinae</taxon>
        <taxon>Panicum</taxon>
        <taxon>Panicum sect. Hiantes</taxon>
    </lineage>
</organism>
<proteinExistence type="predicted"/>
<dbReference type="EMBL" id="CM029037">
    <property type="protein sequence ID" value="KAG2662068.1"/>
    <property type="molecule type" value="Genomic_DNA"/>
</dbReference>
<reference evidence="1" key="1">
    <citation type="submission" date="2020-05" db="EMBL/GenBank/DDBJ databases">
        <title>WGS assembly of Panicum virgatum.</title>
        <authorList>
            <person name="Lovell J.T."/>
            <person name="Jenkins J."/>
            <person name="Shu S."/>
            <person name="Juenger T.E."/>
            <person name="Schmutz J."/>
        </authorList>
    </citation>
    <scope>NUCLEOTIDE SEQUENCE</scope>
    <source>
        <strain evidence="1">AP13</strain>
    </source>
</reference>
<evidence type="ECO:0000313" key="1">
    <source>
        <dbReference type="EMBL" id="KAG2662068.1"/>
    </source>
</evidence>
<comment type="caution">
    <text evidence="1">The sequence shown here is derived from an EMBL/GenBank/DDBJ whole genome shotgun (WGS) entry which is preliminary data.</text>
</comment>
<dbReference type="AlphaFoldDB" id="A0A8T0XSU6"/>
<protein>
    <submittedName>
        <fullName evidence="1">Uncharacterized protein</fullName>
    </submittedName>
</protein>
<sequence length="108" mass="12390">MLDLATKIGTGTRSSKLAITMRFVRTEINCPRFSVFQKCHLGLLLIKLNKGWPEGTLFQITYVGCDYICSKPNQFSPSKWKKQVSEFYENSTKACIFYWSSSLESSCR</sequence>
<accession>A0A8T0XSU6</accession>
<keyword evidence="2" id="KW-1185">Reference proteome</keyword>